<reference evidence="3" key="1">
    <citation type="submission" date="2021-03" db="EMBL/GenBank/DDBJ databases">
        <title>Chromosome level genome of the anhydrobiotic midge Polypedilum vanderplanki.</title>
        <authorList>
            <person name="Yoshida Y."/>
            <person name="Kikawada T."/>
            <person name="Gusev O."/>
        </authorList>
    </citation>
    <scope>NUCLEOTIDE SEQUENCE</scope>
    <source>
        <strain evidence="3">NIAS01</strain>
        <tissue evidence="3">Whole body or cell culture</tissue>
    </source>
</reference>
<dbReference type="EMBL" id="JADBJN010000003">
    <property type="protein sequence ID" value="KAG5670622.1"/>
    <property type="molecule type" value="Genomic_DNA"/>
</dbReference>
<accession>A0A9J6BMJ4</accession>
<dbReference type="GO" id="GO:0006633">
    <property type="term" value="P:fatty acid biosynthetic process"/>
    <property type="evidence" value="ECO:0007669"/>
    <property type="project" value="TreeGrafter"/>
</dbReference>
<dbReference type="Pfam" id="PF08659">
    <property type="entry name" value="KR"/>
    <property type="match status" value="1"/>
</dbReference>
<dbReference type="OrthoDB" id="329835at2759"/>
<feature type="chain" id="PRO_5039886671" description="Ketoreductase domain-containing protein" evidence="1">
    <location>
        <begin position="19"/>
        <end position="672"/>
    </location>
</feature>
<gene>
    <name evidence="3" type="ORF">PVAND_000870</name>
</gene>
<keyword evidence="1" id="KW-0732">Signal</keyword>
<protein>
    <recommendedName>
        <fullName evidence="2">Ketoreductase domain-containing protein</fullName>
    </recommendedName>
</protein>
<comment type="caution">
    <text evidence="3">The sequence shown here is derived from an EMBL/GenBank/DDBJ whole genome shotgun (WGS) entry which is preliminary data.</text>
</comment>
<dbReference type="InterPro" id="IPR036291">
    <property type="entry name" value="NAD(P)-bd_dom_sf"/>
</dbReference>
<feature type="signal peptide" evidence="1">
    <location>
        <begin position="1"/>
        <end position="18"/>
    </location>
</feature>
<dbReference type="InterPro" id="IPR050091">
    <property type="entry name" value="PKS_NRPS_Biosynth_Enz"/>
</dbReference>
<name>A0A9J6BMJ4_POLVA</name>
<dbReference type="PANTHER" id="PTHR43775:SF23">
    <property type="entry name" value="FATTY ACID SYNTHASE 3"/>
    <property type="match status" value="1"/>
</dbReference>
<dbReference type="SUPFAM" id="SSF51735">
    <property type="entry name" value="NAD(P)-binding Rossmann-fold domains"/>
    <property type="match status" value="1"/>
</dbReference>
<dbReference type="GO" id="GO:0004312">
    <property type="term" value="F:fatty acid synthase activity"/>
    <property type="evidence" value="ECO:0007669"/>
    <property type="project" value="TreeGrafter"/>
</dbReference>
<proteinExistence type="predicted"/>
<evidence type="ECO:0000313" key="4">
    <source>
        <dbReference type="Proteomes" id="UP001107558"/>
    </source>
</evidence>
<evidence type="ECO:0000256" key="1">
    <source>
        <dbReference type="SAM" id="SignalP"/>
    </source>
</evidence>
<dbReference type="PANTHER" id="PTHR43775">
    <property type="entry name" value="FATTY ACID SYNTHASE"/>
    <property type="match status" value="1"/>
</dbReference>
<dbReference type="Proteomes" id="UP001107558">
    <property type="component" value="Chromosome 3"/>
</dbReference>
<dbReference type="Gene3D" id="3.40.50.720">
    <property type="entry name" value="NAD(P)-binding Rossmann-like Domain"/>
    <property type="match status" value="1"/>
</dbReference>
<evidence type="ECO:0000313" key="3">
    <source>
        <dbReference type="EMBL" id="KAG5670622.1"/>
    </source>
</evidence>
<feature type="domain" description="Ketoreductase" evidence="2">
    <location>
        <begin position="509"/>
        <end position="667"/>
    </location>
</feature>
<dbReference type="SMART" id="SM00822">
    <property type="entry name" value="PKS_KR"/>
    <property type="match status" value="1"/>
</dbReference>
<dbReference type="InterPro" id="IPR013968">
    <property type="entry name" value="PKS_KR"/>
</dbReference>
<organism evidence="3 4">
    <name type="scientific">Polypedilum vanderplanki</name>
    <name type="common">Sleeping chironomid midge</name>
    <dbReference type="NCBI Taxonomy" id="319348"/>
    <lineage>
        <taxon>Eukaryota</taxon>
        <taxon>Metazoa</taxon>
        <taxon>Ecdysozoa</taxon>
        <taxon>Arthropoda</taxon>
        <taxon>Hexapoda</taxon>
        <taxon>Insecta</taxon>
        <taxon>Pterygota</taxon>
        <taxon>Neoptera</taxon>
        <taxon>Endopterygota</taxon>
        <taxon>Diptera</taxon>
        <taxon>Nematocera</taxon>
        <taxon>Chironomoidea</taxon>
        <taxon>Chironomidae</taxon>
        <taxon>Chironominae</taxon>
        <taxon>Polypedilum</taxon>
        <taxon>Polypedilum</taxon>
    </lineage>
</organism>
<keyword evidence="4" id="KW-1185">Reference proteome</keyword>
<sequence length="672" mass="77875">MNFIKTFIILATVTTAKGSFQNDIEIEKVKPGFIRENLGKGIAIGDYLDIIFKYNLTSFNMDHISNINLTFHDMCVKYKEHFNRNLDNCDSHNTLSRKIEKVIKKYKILMSNNKKYDVDENVLGQKRDKSAAVFGASIEQNIKISQSSETQQKIMQEKNQHLKIIDQYLFNIINIEKVFEDKDNLLKEMHKNFNSFEKISKYSLSLLGFEENIARFYYQLLELVEDTLESIENLIEIIQRCKNGDFSVNLFTDSELKNLLASIKLREGTSLPFEINKINFDLVISLFKFQVTYVKNVFYVSMLIPLKDKNSNDFDLQRIFSIPMIENDTLTYIIPSSNYIFVNEDLGTFSPVDVKKNCDIYNGIYYCENVDKTFKQKDACFLNEVKVSSHCKFEKSLFNGFKSEILPMENALLVITNTEKTLTTEEIHTRKKGSIKLTKGSHILRSKSFMKLNFKGAYFKFGVNIILNITFDKPYVSIPKNISSMNLHFADEEINYYEIKSEENVKEMASYMKEFKSFIEKAKEFHHANYSIENIITEKSFQIEIIVSTSNVCENLIKKARTLGPVGGIFNFATVIRDAEFKNHTIKDFNESFAPKFLATKFLHELSLKHCPILKYFVEYSSIMCGRGYPGQITYGMANSIMERIIEERHEMGLLAKVIQWGPIDEVGLMLN</sequence>
<dbReference type="InterPro" id="IPR057326">
    <property type="entry name" value="KR_dom"/>
</dbReference>
<dbReference type="AlphaFoldDB" id="A0A9J6BMJ4"/>
<evidence type="ECO:0000259" key="2">
    <source>
        <dbReference type="SMART" id="SM00822"/>
    </source>
</evidence>